<organism evidence="1 2">
    <name type="scientific">Portunus trituberculatus</name>
    <name type="common">Swimming crab</name>
    <name type="synonym">Neptunus trituberculatus</name>
    <dbReference type="NCBI Taxonomy" id="210409"/>
    <lineage>
        <taxon>Eukaryota</taxon>
        <taxon>Metazoa</taxon>
        <taxon>Ecdysozoa</taxon>
        <taxon>Arthropoda</taxon>
        <taxon>Crustacea</taxon>
        <taxon>Multicrustacea</taxon>
        <taxon>Malacostraca</taxon>
        <taxon>Eumalacostraca</taxon>
        <taxon>Eucarida</taxon>
        <taxon>Decapoda</taxon>
        <taxon>Pleocyemata</taxon>
        <taxon>Brachyura</taxon>
        <taxon>Eubrachyura</taxon>
        <taxon>Portunoidea</taxon>
        <taxon>Portunidae</taxon>
        <taxon>Portuninae</taxon>
        <taxon>Portunus</taxon>
    </lineage>
</organism>
<accession>A0A5B7ICP8</accession>
<sequence length="156" mass="17186">MRVYIITLSLPKETCLWNSKPELNRKYYFLSRCKQWPSPAFPSVTSIRLSKVKHFSPSPPSPYHLSHLPYSSYSNFFAFSPSTSQITVSHSTTPHLMHHLSPCGPSPSPGSRGTITIASVLPPPLLLLLIDIYSLPSSFASSVTTATITSPIIIVT</sequence>
<name>A0A5B7ICP8_PORTR</name>
<evidence type="ECO:0000313" key="2">
    <source>
        <dbReference type="Proteomes" id="UP000324222"/>
    </source>
</evidence>
<proteinExistence type="predicted"/>
<evidence type="ECO:0000313" key="1">
    <source>
        <dbReference type="EMBL" id="MPC78698.1"/>
    </source>
</evidence>
<comment type="caution">
    <text evidence="1">The sequence shown here is derived from an EMBL/GenBank/DDBJ whole genome shotgun (WGS) entry which is preliminary data.</text>
</comment>
<keyword evidence="2" id="KW-1185">Reference proteome</keyword>
<dbReference type="AlphaFoldDB" id="A0A5B7ICP8"/>
<dbReference type="Proteomes" id="UP000324222">
    <property type="component" value="Unassembled WGS sequence"/>
</dbReference>
<dbReference type="EMBL" id="VSRR010049114">
    <property type="protein sequence ID" value="MPC78698.1"/>
    <property type="molecule type" value="Genomic_DNA"/>
</dbReference>
<reference evidence="1 2" key="1">
    <citation type="submission" date="2019-05" db="EMBL/GenBank/DDBJ databases">
        <title>Another draft genome of Portunus trituberculatus and its Hox gene families provides insights of decapod evolution.</title>
        <authorList>
            <person name="Jeong J.-H."/>
            <person name="Song I."/>
            <person name="Kim S."/>
            <person name="Choi T."/>
            <person name="Kim D."/>
            <person name="Ryu S."/>
            <person name="Kim W."/>
        </authorList>
    </citation>
    <scope>NUCLEOTIDE SEQUENCE [LARGE SCALE GENOMIC DNA]</scope>
    <source>
        <tissue evidence="1">Muscle</tissue>
    </source>
</reference>
<gene>
    <name evidence="1" type="ORF">E2C01_073192</name>
</gene>
<protein>
    <submittedName>
        <fullName evidence="1">Uncharacterized protein</fullName>
    </submittedName>
</protein>